<dbReference type="InterPro" id="IPR036291">
    <property type="entry name" value="NAD(P)-bd_dom_sf"/>
</dbReference>
<name>A0A6V8NAM7_9BACT</name>
<keyword evidence="4" id="KW-1185">Reference proteome</keyword>
<reference evidence="4" key="1">
    <citation type="submission" date="2020-06" db="EMBL/GenBank/DDBJ databases">
        <title>Draft genomic sequecing of Geomonas sp. Red745.</title>
        <authorList>
            <person name="Itoh H."/>
            <person name="Xu Z.X."/>
            <person name="Ushijima N."/>
            <person name="Masuda Y."/>
            <person name="Shiratori Y."/>
            <person name="Senoo K."/>
        </authorList>
    </citation>
    <scope>NUCLEOTIDE SEQUENCE [LARGE SCALE GENOMIC DNA]</scope>
    <source>
        <strain evidence="4">Red745</strain>
    </source>
</reference>
<organism evidence="3 4">
    <name type="scientific">Geomonas limicola</name>
    <dbReference type="NCBI Taxonomy" id="2740186"/>
    <lineage>
        <taxon>Bacteria</taxon>
        <taxon>Pseudomonadati</taxon>
        <taxon>Thermodesulfobacteriota</taxon>
        <taxon>Desulfuromonadia</taxon>
        <taxon>Geobacterales</taxon>
        <taxon>Geobacteraceae</taxon>
        <taxon>Geomonas</taxon>
    </lineage>
</organism>
<evidence type="ECO:0000256" key="1">
    <source>
        <dbReference type="ARBA" id="ARBA00023002"/>
    </source>
</evidence>
<dbReference type="PANTHER" id="PTHR43157:SF31">
    <property type="entry name" value="PHOSPHATIDYLINOSITOL-GLYCAN BIOSYNTHESIS CLASS F PROTEIN"/>
    <property type="match status" value="1"/>
</dbReference>
<comment type="similarity">
    <text evidence="2">Belongs to the short-chain dehydrogenases/reductases (SDR) family.</text>
</comment>
<dbReference type="InterPro" id="IPR002347">
    <property type="entry name" value="SDR_fam"/>
</dbReference>
<evidence type="ECO:0000313" key="4">
    <source>
        <dbReference type="Proteomes" id="UP000587586"/>
    </source>
</evidence>
<proteinExistence type="inferred from homology"/>
<dbReference type="PRINTS" id="PR00081">
    <property type="entry name" value="GDHRDH"/>
</dbReference>
<comment type="caution">
    <text evidence="3">The sequence shown here is derived from an EMBL/GenBank/DDBJ whole genome shotgun (WGS) entry which is preliminary data.</text>
</comment>
<dbReference type="Gene3D" id="3.40.50.720">
    <property type="entry name" value="NAD(P)-binding Rossmann-like Domain"/>
    <property type="match status" value="1"/>
</dbReference>
<accession>A0A6V8NAM7</accession>
<keyword evidence="1" id="KW-0560">Oxidoreductase</keyword>
<dbReference type="Pfam" id="PF00106">
    <property type="entry name" value="adh_short"/>
    <property type="match status" value="1"/>
</dbReference>
<dbReference type="RefSeq" id="WP_183362245.1">
    <property type="nucleotide sequence ID" value="NZ_BLXZ01000006.1"/>
</dbReference>
<dbReference type="CDD" id="cd05327">
    <property type="entry name" value="retinol-DH_like_SDR_c_like"/>
    <property type="match status" value="1"/>
</dbReference>
<protein>
    <submittedName>
        <fullName evidence="3">Retinol dehydrogenase</fullName>
    </submittedName>
</protein>
<evidence type="ECO:0000256" key="2">
    <source>
        <dbReference type="RuleBase" id="RU000363"/>
    </source>
</evidence>
<evidence type="ECO:0000313" key="3">
    <source>
        <dbReference type="EMBL" id="GFO69672.1"/>
    </source>
</evidence>
<dbReference type="SUPFAM" id="SSF51735">
    <property type="entry name" value="NAD(P)-binding Rossmann-fold domains"/>
    <property type="match status" value="1"/>
</dbReference>
<dbReference type="EMBL" id="BLXZ01000006">
    <property type="protein sequence ID" value="GFO69672.1"/>
    <property type="molecule type" value="Genomic_DNA"/>
</dbReference>
<dbReference type="GO" id="GO:0016491">
    <property type="term" value="F:oxidoreductase activity"/>
    <property type="evidence" value="ECO:0007669"/>
    <property type="project" value="UniProtKB-KW"/>
</dbReference>
<dbReference type="PRINTS" id="PR00080">
    <property type="entry name" value="SDRFAMILY"/>
</dbReference>
<dbReference type="PANTHER" id="PTHR43157">
    <property type="entry name" value="PHOSPHATIDYLINOSITOL-GLYCAN BIOSYNTHESIS CLASS F PROTEIN-RELATED"/>
    <property type="match status" value="1"/>
</dbReference>
<gene>
    <name evidence="3" type="ORF">GMLC_32510</name>
</gene>
<dbReference type="Proteomes" id="UP000587586">
    <property type="component" value="Unassembled WGS sequence"/>
</dbReference>
<sequence>MFHSEPDSQLAGRICLVTGATSGVGRATALALARRGATVVLAARNPLKARATVARLRRQSGNGCVEALVADLSVQQEIHRMVREFRERYGRLDVLVNNAGARFLQRYLSADGIEMTFALNHLGYFILTNLLLKELLTGMPGRVVNVASEAHRLCAGIDFEDLQGEMNYEGKAAYAQSKLANLLFSYELARQLDGTGVVVNAVHPGNVMSGFSRNSGWLSWLCHVVGSLRAGELRLPGQAAQGTVYLAGAPEAARVSGKYFIDTVQHPSSEASYDGVAARRLWEVSLRLARFAEG</sequence>
<dbReference type="AlphaFoldDB" id="A0A6V8NAM7"/>